<evidence type="ECO:0000313" key="2">
    <source>
        <dbReference type="Proteomes" id="UP000448292"/>
    </source>
</evidence>
<gene>
    <name evidence="1" type="ORF">DPQ33_13730</name>
</gene>
<dbReference type="AlphaFoldDB" id="A0A7M3MD36"/>
<comment type="caution">
    <text evidence="1">The sequence shown here is derived from an EMBL/GenBank/DDBJ whole genome shotgun (WGS) entry which is preliminary data.</text>
</comment>
<evidence type="ECO:0000313" key="1">
    <source>
        <dbReference type="EMBL" id="TVM16018.1"/>
    </source>
</evidence>
<organism evidence="1 2">
    <name type="scientific">Oceanidesulfovibrio indonesiensis</name>
    <dbReference type="NCBI Taxonomy" id="54767"/>
    <lineage>
        <taxon>Bacteria</taxon>
        <taxon>Pseudomonadati</taxon>
        <taxon>Thermodesulfobacteriota</taxon>
        <taxon>Desulfovibrionia</taxon>
        <taxon>Desulfovibrionales</taxon>
        <taxon>Desulfovibrionaceae</taxon>
        <taxon>Oceanidesulfovibrio</taxon>
    </lineage>
</organism>
<keyword evidence="2" id="KW-1185">Reference proteome</keyword>
<sequence length="147" mass="15835">MAATKREKILAHVAGELGRLGWVRGVLRRALERPREAGEMAGGTQLPLVAITGALPVLQGSLAGNPSLSVSELELAVHGYGMERDKPDSILSEYAADVRRQVMADTTQGGLALWTKPLTRQHADMLPPYFGFTLTFGIGFVHDLSGR</sequence>
<proteinExistence type="predicted"/>
<dbReference type="Proteomes" id="UP000448292">
    <property type="component" value="Unassembled WGS sequence"/>
</dbReference>
<reference evidence="1 2" key="1">
    <citation type="submission" date="2018-06" db="EMBL/GenBank/DDBJ databases">
        <title>Complete genome of Desulfovibrio indonesiensis P37SLT.</title>
        <authorList>
            <person name="Crispim J.S."/>
            <person name="Vidigal P.M.P."/>
            <person name="Silva L.C.F."/>
            <person name="Laguardia C.N."/>
            <person name="Araujo L.C."/>
            <person name="Dias R.S."/>
            <person name="Sousa M.P."/>
            <person name="Paula S.O."/>
            <person name="Silva C."/>
        </authorList>
    </citation>
    <scope>NUCLEOTIDE SEQUENCE [LARGE SCALE GENOMIC DNA]</scope>
    <source>
        <strain evidence="1 2">P37SLT</strain>
    </source>
</reference>
<dbReference type="OrthoDB" id="9835600at2"/>
<protein>
    <submittedName>
        <fullName evidence="1">Uncharacterized protein</fullName>
    </submittedName>
</protein>
<name>A0A7M3MD36_9BACT</name>
<accession>A0A7M3MD36</accession>
<dbReference type="RefSeq" id="WP_144303798.1">
    <property type="nucleotide sequence ID" value="NZ_QMIE01000013.1"/>
</dbReference>
<dbReference type="EMBL" id="QMIE01000013">
    <property type="protein sequence ID" value="TVM16018.1"/>
    <property type="molecule type" value="Genomic_DNA"/>
</dbReference>